<sequence>MTGPRILLCLLLLVFGGGGAQAADGSAQAFLMAIYRHYPGKVGMTGLPLDSDADIRHYFEPSLATLMIEDRKAAATRDEPPTLDGDPFVGAQEWEIKDLHVSVAEAGADRAVGTVAYKNFDVPVTITVDLVHTAQGWRIGDVHWPDGTLHGLLTAK</sequence>
<dbReference type="Pfam" id="PF12883">
    <property type="entry name" value="DUF3828"/>
    <property type="match status" value="1"/>
</dbReference>
<name>A0ABU1K3H0_9PROT</name>
<keyword evidence="1" id="KW-0732">Signal</keyword>
<evidence type="ECO:0000256" key="1">
    <source>
        <dbReference type="SAM" id="SignalP"/>
    </source>
</evidence>
<organism evidence="3 4">
    <name type="scientific">Inquilinus ginsengisoli</name>
    <dbReference type="NCBI Taxonomy" id="363840"/>
    <lineage>
        <taxon>Bacteria</taxon>
        <taxon>Pseudomonadati</taxon>
        <taxon>Pseudomonadota</taxon>
        <taxon>Alphaproteobacteria</taxon>
        <taxon>Rhodospirillales</taxon>
        <taxon>Rhodospirillaceae</taxon>
        <taxon>Inquilinus</taxon>
    </lineage>
</organism>
<reference evidence="3 4" key="1">
    <citation type="submission" date="2023-07" db="EMBL/GenBank/DDBJ databases">
        <title>Sorghum-associated microbial communities from plants grown in Nebraska, USA.</title>
        <authorList>
            <person name="Schachtman D."/>
        </authorList>
    </citation>
    <scope>NUCLEOTIDE SEQUENCE [LARGE SCALE GENOMIC DNA]</scope>
    <source>
        <strain evidence="3 4">584</strain>
    </source>
</reference>
<proteinExistence type="predicted"/>
<evidence type="ECO:0000259" key="2">
    <source>
        <dbReference type="Pfam" id="PF12883"/>
    </source>
</evidence>
<dbReference type="EMBL" id="JAVDPW010000018">
    <property type="protein sequence ID" value="MDR6294360.1"/>
    <property type="molecule type" value="Genomic_DNA"/>
</dbReference>
<evidence type="ECO:0000313" key="4">
    <source>
        <dbReference type="Proteomes" id="UP001262410"/>
    </source>
</evidence>
<feature type="signal peptide" evidence="1">
    <location>
        <begin position="1"/>
        <end position="22"/>
    </location>
</feature>
<dbReference type="Proteomes" id="UP001262410">
    <property type="component" value="Unassembled WGS sequence"/>
</dbReference>
<dbReference type="InterPro" id="IPR024289">
    <property type="entry name" value="DUF3828"/>
</dbReference>
<dbReference type="RefSeq" id="WP_309801832.1">
    <property type="nucleotide sequence ID" value="NZ_JAVDPW010000018.1"/>
</dbReference>
<feature type="domain" description="DUF3828" evidence="2">
    <location>
        <begin position="31"/>
        <end position="143"/>
    </location>
</feature>
<keyword evidence="4" id="KW-1185">Reference proteome</keyword>
<evidence type="ECO:0000313" key="3">
    <source>
        <dbReference type="EMBL" id="MDR6294360.1"/>
    </source>
</evidence>
<accession>A0ABU1K3H0</accession>
<feature type="chain" id="PRO_5046157106" description="DUF3828 domain-containing protein" evidence="1">
    <location>
        <begin position="23"/>
        <end position="156"/>
    </location>
</feature>
<gene>
    <name evidence="3" type="ORF">E9232_006914</name>
</gene>
<protein>
    <recommendedName>
        <fullName evidence="2">DUF3828 domain-containing protein</fullName>
    </recommendedName>
</protein>
<dbReference type="Gene3D" id="3.10.450.50">
    <property type="match status" value="1"/>
</dbReference>
<comment type="caution">
    <text evidence="3">The sequence shown here is derived from an EMBL/GenBank/DDBJ whole genome shotgun (WGS) entry which is preliminary data.</text>
</comment>